<dbReference type="KEGG" id="hse:Hsero_3071"/>
<protein>
    <submittedName>
        <fullName evidence="2">Uncharacterized protein</fullName>
    </submittedName>
</protein>
<evidence type="ECO:0000313" key="3">
    <source>
        <dbReference type="Proteomes" id="UP000000329"/>
    </source>
</evidence>
<organism evidence="2 3">
    <name type="scientific">Herbaspirillum seropedicae (strain SmR1)</name>
    <dbReference type="NCBI Taxonomy" id="757424"/>
    <lineage>
        <taxon>Bacteria</taxon>
        <taxon>Pseudomonadati</taxon>
        <taxon>Pseudomonadota</taxon>
        <taxon>Betaproteobacteria</taxon>
        <taxon>Burkholderiales</taxon>
        <taxon>Oxalobacteraceae</taxon>
        <taxon>Herbaspirillum</taxon>
    </lineage>
</organism>
<proteinExistence type="predicted"/>
<evidence type="ECO:0000313" key="2">
    <source>
        <dbReference type="EMBL" id="ADJ64559.1"/>
    </source>
</evidence>
<keyword evidence="3" id="KW-1185">Reference proteome</keyword>
<gene>
    <name evidence="2" type="ordered locus">Hsero_3071</name>
</gene>
<accession>D8J0K3</accession>
<reference evidence="2 3" key="1">
    <citation type="submission" date="2010-04" db="EMBL/GenBank/DDBJ databases">
        <title>The genome of Herbaspirillum seropedicae SmR1, an endophytic, nitrogen-fixing, plant-growth promoting beta-Proteobacteria.</title>
        <authorList>
            <person name="Pedrosa F.O."/>
            <person name="Monteiro R.A."/>
            <person name="Wassem R."/>
            <person name="Cruz L.M."/>
            <person name="Ayub R.A."/>
            <person name="Colauto N.B."/>
            <person name="Fernandez M.A."/>
            <person name="Fungaro M.H.P."/>
            <person name="Grisard E.C."/>
            <person name="Hungria M."/>
            <person name="Madeira H.M.F."/>
            <person name="Nodari R.O."/>
            <person name="Osaku C.A."/>
            <person name="Petzl-Erler M.L."/>
            <person name="Terenzi H."/>
            <person name="Vieira L.G.E."/>
            <person name="Almeida M.I.M."/>
            <person name="Alves L.R."/>
            <person name="Arantes O.M.N."/>
            <person name="Balsanelli E."/>
            <person name="Barcellos F.G."/>
            <person name="Baura V.A."/>
            <person name="Binde D.R."/>
            <person name="Campo R.J."/>
            <person name="Chubatsu L.S."/>
            <person name="Chueire L.M.O."/>
            <person name="Ciferri R.R."/>
            <person name="Correa L.C."/>
            <person name="da Conceicao Silva J.L."/>
            <person name="Dabul A.N.G."/>
            <person name="Dambros B.P."/>
            <person name="Faoro H."/>
            <person name="Favetti A."/>
            <person name="Friedermann G."/>
            <person name="Furlaneto M.C."/>
            <person name="Gasques L.S."/>
            <person name="Gimenes C.C.T."/>
            <person name="Gioppo N.M.R."/>
            <person name="Glienke-Blanco C."/>
            <person name="Godoy L.P."/>
            <person name="Guerra M.P."/>
            <person name="Karp S."/>
            <person name="Kava-Cordeiro V."/>
            <person name="Margarido V.P."/>
            <person name="Mathioni S.M."/>
            <person name="Menck-Soares M.A."/>
            <person name="Murace N.K."/>
            <person name="Nicolas M.F."/>
            <person name="Oliveira C.E.C."/>
            <person name="Pagnan N.A.B."/>
            <person name="Pamphile J.A."/>
            <person name="Patussi E.V."/>
            <person name="Pereira L.F.P."/>
            <person name="Pereira-Ferrari L."/>
            <person name="Pinto F.G.S."/>
            <person name="Precoma C."/>
            <person name="Prioli A.J."/>
            <person name="Prioli S.M.A.P."/>
            <person name="Raittz R.T."/>
            <person name="Ramos H.J.O."/>
            <person name="Ribeiro E.M.S.F."/>
            <person name="Rigo L.U."/>
            <person name="Rocha C.L.M.S.C."/>
            <person name="Rocha S.N."/>
            <person name="Santos K."/>
            <person name="Satori D."/>
            <person name="Silva A.G."/>
            <person name="Simao R.C.G."/>
            <person name="Soares M.A.M."/>
            <person name="Souza E.M."/>
            <person name="Steffens M.B.R."/>
            <person name="Steindel M."/>
            <person name="Tadra-Sfeir M.Z."/>
            <person name="Takahashi E.K."/>
            <person name="Torres R.A."/>
            <person name="Valle J.S."/>
            <person name="Vernal J.I."/>
            <person name="Vilas-Boas L.A."/>
            <person name="Watanabe M.A.E."/>
            <person name="Weiss V.A."/>
            <person name="Yates M.A."/>
            <person name="Souza E.M."/>
        </authorList>
    </citation>
    <scope>NUCLEOTIDE SEQUENCE [LARGE SCALE GENOMIC DNA]</scope>
    <source>
        <strain evidence="2 3">SmR1</strain>
    </source>
</reference>
<dbReference type="STRING" id="757424.Hsero_3071"/>
<name>D8J0K3_HERSS</name>
<dbReference type="Proteomes" id="UP000000329">
    <property type="component" value="Chromosome"/>
</dbReference>
<dbReference type="EMBL" id="CP002039">
    <property type="protein sequence ID" value="ADJ64559.1"/>
    <property type="molecule type" value="Genomic_DNA"/>
</dbReference>
<dbReference type="AlphaFoldDB" id="D8J0K3"/>
<feature type="region of interest" description="Disordered" evidence="1">
    <location>
        <begin position="1"/>
        <end position="57"/>
    </location>
</feature>
<dbReference type="HOGENOM" id="CLU_2990529_0_0_4"/>
<evidence type="ECO:0000256" key="1">
    <source>
        <dbReference type="SAM" id="MobiDB-lite"/>
    </source>
</evidence>
<feature type="compositionally biased region" description="Basic residues" evidence="1">
    <location>
        <begin position="22"/>
        <end position="31"/>
    </location>
</feature>
<sequence>MPSGYIPGGIFLAAQHDEQSAQRRHPSHLHSHIPVMKQEEANSRTTSLHSPMARLPK</sequence>